<dbReference type="GO" id="GO:0070072">
    <property type="term" value="P:vacuolar proton-transporting V-type ATPase complex assembly"/>
    <property type="evidence" value="ECO:0007669"/>
    <property type="project" value="InterPro"/>
</dbReference>
<keyword evidence="3" id="KW-0256">Endoplasmic reticulum</keyword>
<keyword evidence="5" id="KW-0472">Membrane</keyword>
<evidence type="ECO:0000256" key="3">
    <source>
        <dbReference type="ARBA" id="ARBA00022824"/>
    </source>
</evidence>
<evidence type="ECO:0000256" key="5">
    <source>
        <dbReference type="ARBA" id="ARBA00023136"/>
    </source>
</evidence>
<comment type="subcellular location">
    <subcellularLocation>
        <location evidence="1">Endoplasmic reticulum membrane</location>
        <topology evidence="1">Multi-pass membrane protein</topology>
    </subcellularLocation>
</comment>
<evidence type="ECO:0000256" key="1">
    <source>
        <dbReference type="ARBA" id="ARBA00004477"/>
    </source>
</evidence>
<dbReference type="AlphaFoldDB" id="A0A240PJV8"/>
<evidence type="ECO:0000256" key="4">
    <source>
        <dbReference type="ARBA" id="ARBA00022989"/>
    </source>
</evidence>
<dbReference type="Pfam" id="PF11712">
    <property type="entry name" value="Vma12"/>
    <property type="match status" value="1"/>
</dbReference>
<dbReference type="STRING" id="41427.A0A240PJV8"/>
<accession>A0A240PJV8</accession>
<proteinExistence type="predicted"/>
<protein>
    <recommendedName>
        <fullName evidence="7">Endoplasmic reticulum-based factor for assembly of V-ATPase</fullName>
    </recommendedName>
</protein>
<evidence type="ECO:0000313" key="6">
    <source>
        <dbReference type="EnsemblMetazoa" id="AATE021769-PA.1"/>
    </source>
</evidence>
<dbReference type="PANTHER" id="PTHR31394">
    <property type="entry name" value="TRANSMEMBRANE PROTEIN 199"/>
    <property type="match status" value="1"/>
</dbReference>
<reference evidence="6" key="1">
    <citation type="submission" date="2022-08" db="UniProtKB">
        <authorList>
            <consortium name="EnsemblMetazoa"/>
        </authorList>
    </citation>
    <scope>IDENTIFICATION</scope>
    <source>
        <strain evidence="6">EBRO</strain>
    </source>
</reference>
<dbReference type="VEuPathDB" id="VectorBase:AATE021769"/>
<dbReference type="EnsemblMetazoa" id="AATE021769-RA">
    <property type="protein sequence ID" value="AATE021769-PA.1"/>
    <property type="gene ID" value="AATE021769"/>
</dbReference>
<sequence>MDKLPIRDPSITLVPTNELRKFIGSLQLTPSTPINIRNIHSAFKASKGKKDAAPSSQNDAANIGLPSMVDFTEKERHLIKQYVTDSTNVFDTLENADFLGMDPKKELEARSEVTTGNLLKLSDVKWLYTILNQMRQSDPSTPFLHTLLSGCRLELPLNPIQERNPVLEERCQRLRKEQEDREYHRMTKNVDSIRKHMPEETIAYQMKQINRHLIAVAQFIFSVAAGFAFGFIGIELIIGQLDFGFRLLLGIIIALVIALAEIYFLAKKLNEEYELQPTPAQVAKQTPSNVIKTIPGRTKQKEHKE</sequence>
<evidence type="ECO:0008006" key="7">
    <source>
        <dbReference type="Google" id="ProtNLM"/>
    </source>
</evidence>
<dbReference type="GO" id="GO:0005789">
    <property type="term" value="C:endoplasmic reticulum membrane"/>
    <property type="evidence" value="ECO:0007669"/>
    <property type="project" value="UniProtKB-SubCell"/>
</dbReference>
<keyword evidence="4" id="KW-1133">Transmembrane helix</keyword>
<evidence type="ECO:0000256" key="2">
    <source>
        <dbReference type="ARBA" id="ARBA00022692"/>
    </source>
</evidence>
<organism evidence="6">
    <name type="scientific">Anopheles atroparvus</name>
    <name type="common">European mosquito</name>
    <dbReference type="NCBI Taxonomy" id="41427"/>
    <lineage>
        <taxon>Eukaryota</taxon>
        <taxon>Metazoa</taxon>
        <taxon>Ecdysozoa</taxon>
        <taxon>Arthropoda</taxon>
        <taxon>Hexapoda</taxon>
        <taxon>Insecta</taxon>
        <taxon>Pterygota</taxon>
        <taxon>Neoptera</taxon>
        <taxon>Endopterygota</taxon>
        <taxon>Diptera</taxon>
        <taxon>Nematocera</taxon>
        <taxon>Culicoidea</taxon>
        <taxon>Culicidae</taxon>
        <taxon>Anophelinae</taxon>
        <taxon>Anopheles</taxon>
    </lineage>
</organism>
<dbReference type="InterPro" id="IPR021013">
    <property type="entry name" value="ATPase_Vma12"/>
</dbReference>
<dbReference type="PANTHER" id="PTHR31394:SF1">
    <property type="entry name" value="TRANSMEMBRANE PROTEIN 199"/>
    <property type="match status" value="1"/>
</dbReference>
<name>A0A240PJV8_ANOAO</name>
<keyword evidence="2" id="KW-0812">Transmembrane</keyword>